<comment type="caution">
    <text evidence="1">The sequence shown here is derived from an EMBL/GenBank/DDBJ whole genome shotgun (WGS) entry which is preliminary data.</text>
</comment>
<evidence type="ECO:0000313" key="2">
    <source>
        <dbReference type="Proteomes" id="UP000076962"/>
    </source>
</evidence>
<protein>
    <submittedName>
        <fullName evidence="1">Heterodisulfide reductase, subunit A</fullName>
    </submittedName>
</protein>
<dbReference type="AlphaFoldDB" id="A0A176RSN8"/>
<reference evidence="1 2" key="1">
    <citation type="submission" date="2016-05" db="EMBL/GenBank/DDBJ databases">
        <title>Single-cell genome of chain-forming Candidatus Thiomargarita nelsonii and comparison to other large sulfur-oxidizing bacteria.</title>
        <authorList>
            <person name="Winkel M."/>
            <person name="Salman V."/>
            <person name="Woyke T."/>
            <person name="Schulz-Vogt H."/>
            <person name="Richter M."/>
            <person name="Flood B."/>
            <person name="Bailey J."/>
            <person name="Amann R."/>
            <person name="Mussmann M."/>
        </authorList>
    </citation>
    <scope>NUCLEOTIDE SEQUENCE [LARGE SCALE GENOMIC DNA]</scope>
    <source>
        <strain evidence="1 2">THI036</strain>
    </source>
</reference>
<gene>
    <name evidence="1" type="ORF">THIOM_005648</name>
</gene>
<dbReference type="EMBL" id="LUTY01003102">
    <property type="protein sequence ID" value="OAD18748.1"/>
    <property type="molecule type" value="Genomic_DNA"/>
</dbReference>
<dbReference type="PATRIC" id="fig|1003181.4.peg.7491"/>
<feature type="non-terminal residue" evidence="1">
    <location>
        <position position="136"/>
    </location>
</feature>
<sequence length="136" mass="14974">MVALLLIRDSKLRGISIMAKIGVFVCQCGNNIARTVDTAEVAEKTGDLSGVEFVKDYKFMCSAPGQEMFKNAIKEYHLDGCIVSACSPKMHEATFRKAAEDAGLNPFKVEIANIREQCSWVHDDKEIATAKSKDLT</sequence>
<organism evidence="1 2">
    <name type="scientific">Candidatus Thiomargarita nelsonii</name>
    <dbReference type="NCBI Taxonomy" id="1003181"/>
    <lineage>
        <taxon>Bacteria</taxon>
        <taxon>Pseudomonadati</taxon>
        <taxon>Pseudomonadota</taxon>
        <taxon>Gammaproteobacteria</taxon>
        <taxon>Thiotrichales</taxon>
        <taxon>Thiotrichaceae</taxon>
        <taxon>Thiomargarita</taxon>
    </lineage>
</organism>
<keyword evidence="2" id="KW-1185">Reference proteome</keyword>
<evidence type="ECO:0000313" key="1">
    <source>
        <dbReference type="EMBL" id="OAD18748.1"/>
    </source>
</evidence>
<proteinExistence type="predicted"/>
<accession>A0A176RSN8</accession>
<name>A0A176RSN8_9GAMM</name>
<dbReference type="Proteomes" id="UP000076962">
    <property type="component" value="Unassembled WGS sequence"/>
</dbReference>